<proteinExistence type="predicted"/>
<dbReference type="PANTHER" id="PTHR15396:SF1">
    <property type="entry name" value="RIBONUCLEASE P PROTEIN SUBUNIT P40"/>
    <property type="match status" value="1"/>
</dbReference>
<dbReference type="GO" id="GO:0030681">
    <property type="term" value="C:multimeric ribonuclease P complex"/>
    <property type="evidence" value="ECO:0007669"/>
    <property type="project" value="TreeGrafter"/>
</dbReference>
<organism evidence="1 2">
    <name type="scientific">Blomia tropicalis</name>
    <name type="common">Mite</name>
    <dbReference type="NCBI Taxonomy" id="40697"/>
    <lineage>
        <taxon>Eukaryota</taxon>
        <taxon>Metazoa</taxon>
        <taxon>Ecdysozoa</taxon>
        <taxon>Arthropoda</taxon>
        <taxon>Chelicerata</taxon>
        <taxon>Arachnida</taxon>
        <taxon>Acari</taxon>
        <taxon>Acariformes</taxon>
        <taxon>Sarcoptiformes</taxon>
        <taxon>Astigmata</taxon>
        <taxon>Glycyphagoidea</taxon>
        <taxon>Echimyopodidae</taxon>
        <taxon>Blomia</taxon>
    </lineage>
</organism>
<dbReference type="Pfam" id="PF08584">
    <property type="entry name" value="Ribonuc_P_40"/>
    <property type="match status" value="1"/>
</dbReference>
<dbReference type="EMBL" id="JAPWDV010000002">
    <property type="protein sequence ID" value="KAJ6221041.1"/>
    <property type="molecule type" value="Genomic_DNA"/>
</dbReference>
<dbReference type="OMA" id="CNEHGAK"/>
<dbReference type="GO" id="GO:0001682">
    <property type="term" value="P:tRNA 5'-leader removal"/>
    <property type="evidence" value="ECO:0007669"/>
    <property type="project" value="InterPro"/>
</dbReference>
<dbReference type="AlphaFoldDB" id="A0A9Q0M7U4"/>
<dbReference type="GO" id="GO:0000172">
    <property type="term" value="C:ribonuclease MRP complex"/>
    <property type="evidence" value="ECO:0007669"/>
    <property type="project" value="TreeGrafter"/>
</dbReference>
<dbReference type="GO" id="GO:0000171">
    <property type="term" value="F:ribonuclease MRP activity"/>
    <property type="evidence" value="ECO:0007669"/>
    <property type="project" value="TreeGrafter"/>
</dbReference>
<sequence>MTNSTWTTFKPMTSSKLVDILKTDTIYDDDNPQIDKLLKRHIYSHTIQILSEDETIVDTIRKFVIETNDLGFIFLRNMPIYALICPHFLNSYGQNGLLYGLSVNRDVNMDDTYALLPDQTLLLSLNTDTYHRLGLIGKESTLNRKHNIINKYRVMIELGKDYFKPEKKNYQRVMECLKRTQLKCDFILKWEPKLPNISPNSLQQYFQHVKDNNDCNDELISNMEIKRCYPTIRTYSNRSTLKPLHIKTNSEEDMYEFIDWTSAQFAEINIRSNENESEKYTDIYCVDIKGFFTGTNVRNLMKRMKKEFGNLPKEKQSMMMAMMVHGFEDSPQCWTGRNNEHYKDVSGENLYGFGQFETGNVISWVIADSFDFGIEKM</sequence>
<accession>A0A9Q0M7U4</accession>
<dbReference type="GO" id="GO:0000447">
    <property type="term" value="P:endonucleolytic cleavage in ITS1 to separate SSU-rRNA from 5.8S rRNA and LSU-rRNA from tricistronic rRNA transcript (SSU-rRNA, 5.8S rRNA, LSU-rRNA)"/>
    <property type="evidence" value="ECO:0007669"/>
    <property type="project" value="TreeGrafter"/>
</dbReference>
<comment type="caution">
    <text evidence="1">The sequence shown here is derived from an EMBL/GenBank/DDBJ whole genome shotgun (WGS) entry which is preliminary data.</text>
</comment>
<dbReference type="Proteomes" id="UP001142055">
    <property type="component" value="Chromosome 2"/>
</dbReference>
<dbReference type="InterPro" id="IPR013893">
    <property type="entry name" value="RNase_P_Rpp40"/>
</dbReference>
<keyword evidence="2" id="KW-1185">Reference proteome</keyword>
<evidence type="ECO:0000313" key="2">
    <source>
        <dbReference type="Proteomes" id="UP001142055"/>
    </source>
</evidence>
<gene>
    <name evidence="1" type="ORF">RDWZM_006853</name>
</gene>
<reference evidence="1" key="1">
    <citation type="submission" date="2022-12" db="EMBL/GenBank/DDBJ databases">
        <title>Genome assemblies of Blomia tropicalis.</title>
        <authorList>
            <person name="Cui Y."/>
        </authorList>
    </citation>
    <scope>NUCLEOTIDE SEQUENCE</scope>
    <source>
        <tissue evidence="1">Adult mites</tissue>
    </source>
</reference>
<evidence type="ECO:0000313" key="1">
    <source>
        <dbReference type="EMBL" id="KAJ6221041.1"/>
    </source>
</evidence>
<name>A0A9Q0M7U4_BLOTA</name>
<dbReference type="GO" id="GO:0004526">
    <property type="term" value="F:ribonuclease P activity"/>
    <property type="evidence" value="ECO:0007669"/>
    <property type="project" value="TreeGrafter"/>
</dbReference>
<dbReference type="PANTHER" id="PTHR15396">
    <property type="entry name" value="RIBONUCLEASE P PROTEIN SUBUNIT P40"/>
    <property type="match status" value="1"/>
</dbReference>
<protein>
    <submittedName>
        <fullName evidence="1">Uncharacterized protein</fullName>
    </submittedName>
</protein>